<protein>
    <submittedName>
        <fullName evidence="1">Uncharacterized protein</fullName>
    </submittedName>
</protein>
<organism evidence="1">
    <name type="scientific">Oryza meridionalis</name>
    <dbReference type="NCBI Taxonomy" id="40149"/>
    <lineage>
        <taxon>Eukaryota</taxon>
        <taxon>Viridiplantae</taxon>
        <taxon>Streptophyta</taxon>
        <taxon>Embryophyta</taxon>
        <taxon>Tracheophyta</taxon>
        <taxon>Spermatophyta</taxon>
        <taxon>Magnoliopsida</taxon>
        <taxon>Liliopsida</taxon>
        <taxon>Poales</taxon>
        <taxon>Poaceae</taxon>
        <taxon>BOP clade</taxon>
        <taxon>Oryzoideae</taxon>
        <taxon>Oryzeae</taxon>
        <taxon>Oryzinae</taxon>
        <taxon>Oryza</taxon>
    </lineage>
</organism>
<evidence type="ECO:0000313" key="2">
    <source>
        <dbReference type="Proteomes" id="UP000008021"/>
    </source>
</evidence>
<sequence>MAAAGFVVAEANISSASVVKEVDGHLNVTKLLERDRSSGNHGLDGATTTSQLPSRLPATAILALRWF</sequence>
<keyword evidence="2" id="KW-1185">Reference proteome</keyword>
<reference evidence="1" key="2">
    <citation type="submission" date="2018-05" db="EMBL/GenBank/DDBJ databases">
        <title>OmerRS3 (Oryza meridionalis Reference Sequence Version 3).</title>
        <authorList>
            <person name="Zhang J."/>
            <person name="Kudrna D."/>
            <person name="Lee S."/>
            <person name="Talag J."/>
            <person name="Welchert J."/>
            <person name="Wing R.A."/>
        </authorList>
    </citation>
    <scope>NUCLEOTIDE SEQUENCE [LARGE SCALE GENOMIC DNA]</scope>
    <source>
        <strain evidence="1">cv. OR44</strain>
    </source>
</reference>
<dbReference type="Gramene" id="OMERI10G14820.1">
    <property type="protein sequence ID" value="OMERI10G14820.1"/>
    <property type="gene ID" value="OMERI10G14820"/>
</dbReference>
<dbReference type="HOGENOM" id="CLU_2816728_0_0_1"/>
<dbReference type="EnsemblPlants" id="OMERI10G14820.1">
    <property type="protein sequence ID" value="OMERI10G14820.1"/>
    <property type="gene ID" value="OMERI10G14820"/>
</dbReference>
<dbReference type="AlphaFoldDB" id="A0A0E0F0Y2"/>
<dbReference type="Proteomes" id="UP000008021">
    <property type="component" value="Chromosome 10"/>
</dbReference>
<accession>A0A0E0F0Y2</accession>
<name>A0A0E0F0Y2_9ORYZ</name>
<evidence type="ECO:0000313" key="1">
    <source>
        <dbReference type="EnsemblPlants" id="OMERI10G14820.1"/>
    </source>
</evidence>
<reference evidence="1" key="1">
    <citation type="submission" date="2015-04" db="UniProtKB">
        <authorList>
            <consortium name="EnsemblPlants"/>
        </authorList>
    </citation>
    <scope>IDENTIFICATION</scope>
</reference>
<proteinExistence type="predicted"/>